<dbReference type="PANTHER" id="PTHR43875">
    <property type="entry name" value="MALTODEXTRIN IMPORT ATP-BINDING PROTEIN MSMX"/>
    <property type="match status" value="1"/>
</dbReference>
<dbReference type="InterPro" id="IPR003439">
    <property type="entry name" value="ABC_transporter-like_ATP-bd"/>
</dbReference>
<evidence type="ECO:0000256" key="6">
    <source>
        <dbReference type="ARBA" id="ARBA00022967"/>
    </source>
</evidence>
<keyword evidence="2" id="KW-0813">Transport</keyword>
<keyword evidence="4" id="KW-0547">Nucleotide-binding</keyword>
<evidence type="ECO:0000256" key="3">
    <source>
        <dbReference type="ARBA" id="ARBA00022475"/>
    </source>
</evidence>
<keyword evidence="3" id="KW-1003">Cell membrane</keyword>
<keyword evidence="6" id="KW-1278">Translocase</keyword>
<dbReference type="InterPro" id="IPR027417">
    <property type="entry name" value="P-loop_NTPase"/>
</dbReference>
<dbReference type="GO" id="GO:0140359">
    <property type="term" value="F:ABC-type transporter activity"/>
    <property type="evidence" value="ECO:0007669"/>
    <property type="project" value="UniProtKB-ARBA"/>
</dbReference>
<dbReference type="Pfam" id="PF00005">
    <property type="entry name" value="ABC_tran"/>
    <property type="match status" value="1"/>
</dbReference>
<dbReference type="AlphaFoldDB" id="A0A917RYX5"/>
<dbReference type="RefSeq" id="WP_063000945.1">
    <property type="nucleotide sequence ID" value="NZ_BMMH01000041.1"/>
</dbReference>
<evidence type="ECO:0000256" key="8">
    <source>
        <dbReference type="ARBA" id="ARBA00050305"/>
    </source>
</evidence>
<keyword evidence="16" id="KW-1185">Reference proteome</keyword>
<dbReference type="InterPro" id="IPR003593">
    <property type="entry name" value="AAA+_ATPase"/>
</dbReference>
<dbReference type="GO" id="GO:0055052">
    <property type="term" value="C:ATP-binding cassette (ABC) transporter complex, substrate-binding subunit-containing"/>
    <property type="evidence" value="ECO:0007669"/>
    <property type="project" value="TreeGrafter"/>
</dbReference>
<dbReference type="SMART" id="SM00382">
    <property type="entry name" value="AAA"/>
    <property type="match status" value="1"/>
</dbReference>
<comment type="caution">
    <text evidence="15">The sequence shown here is derived from an EMBL/GenBank/DDBJ whole genome shotgun (WGS) entry which is preliminary data.</text>
</comment>
<dbReference type="PANTHER" id="PTHR43875:SF15">
    <property type="entry name" value="TREHALOSE IMPORT ATP-BINDING PROTEIN SUGC"/>
    <property type="match status" value="1"/>
</dbReference>
<dbReference type="PROSITE" id="PS00211">
    <property type="entry name" value="ABC_TRANSPORTER_1"/>
    <property type="match status" value="1"/>
</dbReference>
<feature type="domain" description="ABC transporter" evidence="14">
    <location>
        <begin position="17"/>
        <end position="254"/>
    </location>
</feature>
<evidence type="ECO:0000256" key="10">
    <source>
        <dbReference type="ARBA" id="ARBA00063658"/>
    </source>
</evidence>
<evidence type="ECO:0000259" key="14">
    <source>
        <dbReference type="PROSITE" id="PS50893"/>
    </source>
</evidence>
<dbReference type="EMBL" id="BMMH01000041">
    <property type="protein sequence ID" value="GGL45906.1"/>
    <property type="molecule type" value="Genomic_DNA"/>
</dbReference>
<evidence type="ECO:0000256" key="11">
    <source>
        <dbReference type="ARBA" id="ARBA00072105"/>
    </source>
</evidence>
<dbReference type="Proteomes" id="UP000638263">
    <property type="component" value="Unassembled WGS sequence"/>
</dbReference>
<gene>
    <name evidence="15" type="ORF">GCM10011588_70860</name>
</gene>
<evidence type="ECO:0000256" key="2">
    <source>
        <dbReference type="ARBA" id="ARBA00022448"/>
    </source>
</evidence>
<dbReference type="SUPFAM" id="SSF52540">
    <property type="entry name" value="P-loop containing nucleoside triphosphate hydrolases"/>
    <property type="match status" value="1"/>
</dbReference>
<organism evidence="15 16">
    <name type="scientific">Nocardia jinanensis</name>
    <dbReference type="NCBI Taxonomy" id="382504"/>
    <lineage>
        <taxon>Bacteria</taxon>
        <taxon>Bacillati</taxon>
        <taxon>Actinomycetota</taxon>
        <taxon>Actinomycetes</taxon>
        <taxon>Mycobacteriales</taxon>
        <taxon>Nocardiaceae</taxon>
        <taxon>Nocardia</taxon>
    </lineage>
</organism>
<name>A0A917RYX5_9NOCA</name>
<dbReference type="SUPFAM" id="SSF50331">
    <property type="entry name" value="MOP-like"/>
    <property type="match status" value="1"/>
</dbReference>
<evidence type="ECO:0000313" key="16">
    <source>
        <dbReference type="Proteomes" id="UP000638263"/>
    </source>
</evidence>
<dbReference type="InterPro" id="IPR017871">
    <property type="entry name" value="ABC_transporter-like_CS"/>
</dbReference>
<reference evidence="15" key="2">
    <citation type="submission" date="2020-09" db="EMBL/GenBank/DDBJ databases">
        <authorList>
            <person name="Sun Q."/>
            <person name="Zhou Y."/>
        </authorList>
    </citation>
    <scope>NUCLEOTIDE SEQUENCE</scope>
    <source>
        <strain evidence="15">CGMCC 4.3508</strain>
    </source>
</reference>
<dbReference type="InterPro" id="IPR047641">
    <property type="entry name" value="ABC_transpr_MalK/UgpC-like"/>
</dbReference>
<comment type="subunit">
    <text evidence="10">Monomer. Homodimerizes in the presence of ATP. The complex is composed of two ATP-binding proteins (SugC), two transmembrane proteins (SugA and SugB) and a solute-binding protein (LpqY).</text>
</comment>
<reference evidence="15" key="1">
    <citation type="journal article" date="2014" name="Int. J. Syst. Evol. Microbiol.">
        <title>Complete genome sequence of Corynebacterium casei LMG S-19264T (=DSM 44701T), isolated from a smear-ripened cheese.</title>
        <authorList>
            <consortium name="US DOE Joint Genome Institute (JGI-PGF)"/>
            <person name="Walter F."/>
            <person name="Albersmeier A."/>
            <person name="Kalinowski J."/>
            <person name="Ruckert C."/>
        </authorList>
    </citation>
    <scope>NUCLEOTIDE SEQUENCE</scope>
    <source>
        <strain evidence="15">CGMCC 4.3508</strain>
    </source>
</reference>
<dbReference type="GO" id="GO:0005524">
    <property type="term" value="F:ATP binding"/>
    <property type="evidence" value="ECO:0007669"/>
    <property type="project" value="UniProtKB-KW"/>
</dbReference>
<dbReference type="Gene3D" id="3.40.50.300">
    <property type="entry name" value="P-loop containing nucleotide triphosphate hydrolases"/>
    <property type="match status" value="1"/>
</dbReference>
<evidence type="ECO:0000256" key="9">
    <source>
        <dbReference type="ARBA" id="ARBA00056091"/>
    </source>
</evidence>
<protein>
    <recommendedName>
        <fullName evidence="11">Trehalose import ATP-binding protein SugC</fullName>
    </recommendedName>
    <alternativeName>
        <fullName evidence="13">Nucleotide-binding domain of SugABC transporter</fullName>
    </alternativeName>
    <alternativeName>
        <fullName evidence="12">SugABC transporter ATPase SugC</fullName>
    </alternativeName>
</protein>
<keyword evidence="7" id="KW-0472">Membrane</keyword>
<proteinExistence type="predicted"/>
<dbReference type="InterPro" id="IPR008995">
    <property type="entry name" value="Mo/tungstate-bd_C_term_dom"/>
</dbReference>
<comment type="catalytic activity">
    <reaction evidence="8">
        <text>alpha,alpha-trehalose(out) + ATP + H2O = alpha,alpha-trehalose(in) + ADP + phosphate + H(+)</text>
        <dbReference type="Rhea" id="RHEA:75203"/>
        <dbReference type="ChEBI" id="CHEBI:15377"/>
        <dbReference type="ChEBI" id="CHEBI:15378"/>
        <dbReference type="ChEBI" id="CHEBI:16551"/>
        <dbReference type="ChEBI" id="CHEBI:30616"/>
        <dbReference type="ChEBI" id="CHEBI:43474"/>
        <dbReference type="ChEBI" id="CHEBI:456216"/>
    </reaction>
</comment>
<keyword evidence="5 15" id="KW-0067">ATP-binding</keyword>
<dbReference type="GO" id="GO:0016887">
    <property type="term" value="F:ATP hydrolysis activity"/>
    <property type="evidence" value="ECO:0007669"/>
    <property type="project" value="InterPro"/>
</dbReference>
<evidence type="ECO:0000256" key="7">
    <source>
        <dbReference type="ARBA" id="ARBA00023136"/>
    </source>
</evidence>
<dbReference type="Gene3D" id="2.40.50.100">
    <property type="match status" value="1"/>
</dbReference>
<evidence type="ECO:0000256" key="12">
    <source>
        <dbReference type="ARBA" id="ARBA00080647"/>
    </source>
</evidence>
<evidence type="ECO:0000256" key="1">
    <source>
        <dbReference type="ARBA" id="ARBA00004515"/>
    </source>
</evidence>
<evidence type="ECO:0000256" key="13">
    <source>
        <dbReference type="ARBA" id="ARBA00082626"/>
    </source>
</evidence>
<dbReference type="FunFam" id="3.40.50.300:FF:000042">
    <property type="entry name" value="Maltose/maltodextrin ABC transporter, ATP-binding protein"/>
    <property type="match status" value="1"/>
</dbReference>
<dbReference type="PROSITE" id="PS50893">
    <property type="entry name" value="ABC_TRANSPORTER_2"/>
    <property type="match status" value="1"/>
</dbReference>
<evidence type="ECO:0000313" key="15">
    <source>
        <dbReference type="EMBL" id="GGL45906.1"/>
    </source>
</evidence>
<sequence>MTSPPTRLGVPVHAATIQLAGISRRFGSTTALDSVDLTIPAGSLTAIVGPSGCGKSTLLRLLAGLDRPDGGSLTADGDDLSAHPLGTRDVAMVFQDYALFPHMTVDRNISFGLRLARRRDRRNGPDSRCISAEVQRMAELFGLEELLGRRPDQLSGGQKQRVALARAVIRRPSLLLLDEPLSALDVALRASARAEILRLHRDLGTTLVLVTHDQQEALSMATDLVVMNQGRIAQAGPPDKVYRRPATRFVAGFVGSPAMNLAPTAAGGIIGWRPQDAQLIEGDRAVAGDGQVVDGVVDVCEFTGSGQDVVCRGTTGETFTLVQREGDRWLCPGHTVRAFVPAPAVHRFAPDGSRIDG</sequence>
<evidence type="ECO:0000256" key="5">
    <source>
        <dbReference type="ARBA" id="ARBA00022840"/>
    </source>
</evidence>
<evidence type="ECO:0000256" key="4">
    <source>
        <dbReference type="ARBA" id="ARBA00022741"/>
    </source>
</evidence>
<accession>A0A917RYX5</accession>
<comment type="function">
    <text evidence="9">Part of the ABC transporter complex LpqY-SugA-SugB-SugC, which is highly specific for uptake of trehalose. Involved in the recycling of extracellular trehalose released from trehalose-containing molecules synthesized by M.tuberculosis. Trehalose uptake is essential for virulence. Responsible for energy coupling to the transport system.</text>
</comment>
<comment type="subcellular location">
    <subcellularLocation>
        <location evidence="1">Cell inner membrane</location>
        <topology evidence="1">Peripheral membrane protein</topology>
        <orientation evidence="1">Cytoplasmic side</orientation>
    </subcellularLocation>
</comment>